<dbReference type="EMBL" id="LCIH01000014">
    <property type="protein sequence ID" value="KKT51214.1"/>
    <property type="molecule type" value="Genomic_DNA"/>
</dbReference>
<evidence type="ECO:0000313" key="1">
    <source>
        <dbReference type="EMBL" id="KKT51214.1"/>
    </source>
</evidence>
<sequence length="260" mass="29434">MNHVDEMLETVLALKTPADVRALAKVQTDEMADLMATYRQALPSVTREQNEETHALLATIRETIKNAVAVLDWWSQIHVSDPPGSEMASVVFAKKIHLHMALTKMYFFEVGTMTDGRNAQIRSIEQGFTLKNNTDFTATTSPEAAAEAIAEVLKAFRTRDGKPWDIATFISDGNKPNSAVKDFFLAWKHRIQDYLRRFQPISQEMLMERELLIATKGKTHQEIVSLLAQGWSVYDLRSNSATLVYRNIFLTIVGTKIIKF</sequence>
<comment type="caution">
    <text evidence="1">The sequence shown here is derived from an EMBL/GenBank/DDBJ whole genome shotgun (WGS) entry which is preliminary data.</text>
</comment>
<dbReference type="Proteomes" id="UP000034006">
    <property type="component" value="Unassembled WGS sequence"/>
</dbReference>
<accession>A0A0G1KTJ6</accession>
<evidence type="ECO:0000313" key="2">
    <source>
        <dbReference type="Proteomes" id="UP000034006"/>
    </source>
</evidence>
<reference evidence="1 2" key="1">
    <citation type="journal article" date="2015" name="Nature">
        <title>rRNA introns, odd ribosomes, and small enigmatic genomes across a large radiation of phyla.</title>
        <authorList>
            <person name="Brown C.T."/>
            <person name="Hug L.A."/>
            <person name="Thomas B.C."/>
            <person name="Sharon I."/>
            <person name="Castelle C.J."/>
            <person name="Singh A."/>
            <person name="Wilkins M.J."/>
            <person name="Williams K.H."/>
            <person name="Banfield J.F."/>
        </authorList>
    </citation>
    <scope>NUCLEOTIDE SEQUENCE [LARGE SCALE GENOMIC DNA]</scope>
</reference>
<proteinExistence type="predicted"/>
<dbReference type="STRING" id="1618387.UW44_C0014G0006"/>
<organism evidence="1 2">
    <name type="scientific">Candidatus Collierbacteria bacterium GW2011_GWB2_44_22</name>
    <dbReference type="NCBI Taxonomy" id="1618387"/>
    <lineage>
        <taxon>Bacteria</taxon>
        <taxon>Candidatus Collieribacteriota</taxon>
    </lineage>
</organism>
<dbReference type="AlphaFoldDB" id="A0A0G1KTJ6"/>
<protein>
    <submittedName>
        <fullName evidence="1">Uncharacterized protein</fullName>
    </submittedName>
</protein>
<gene>
    <name evidence="1" type="ORF">UW44_C0014G0006</name>
</gene>
<name>A0A0G1KTJ6_9BACT</name>